<evidence type="ECO:0000256" key="1">
    <source>
        <dbReference type="SAM" id="MobiDB-lite"/>
    </source>
</evidence>
<proteinExistence type="predicted"/>
<reference evidence="2 3" key="1">
    <citation type="journal article" date="2021" name="MBio">
        <title>A New Model Trypanosomatid, Novymonas esmeraldas: Genomic Perception of Its 'Candidatus Pandoraea novymonadis' Endosymbiont.</title>
        <authorList>
            <person name="Zakharova A."/>
            <person name="Saura A."/>
            <person name="Butenko A."/>
            <person name="Podesvova L."/>
            <person name="Warmusova S."/>
            <person name="Kostygov A.Y."/>
            <person name="Nenarokova A."/>
            <person name="Lukes J."/>
            <person name="Opperdoes F.R."/>
            <person name="Yurchenko V."/>
        </authorList>
    </citation>
    <scope>NUCLEOTIDE SEQUENCE [LARGE SCALE GENOMIC DNA]</scope>
    <source>
        <strain evidence="2 3">E262AT.01</strain>
    </source>
</reference>
<accession>A0AAW0EXW2</accession>
<evidence type="ECO:0000313" key="3">
    <source>
        <dbReference type="Proteomes" id="UP001430356"/>
    </source>
</evidence>
<comment type="caution">
    <text evidence="2">The sequence shown here is derived from an EMBL/GenBank/DDBJ whole genome shotgun (WGS) entry which is preliminary data.</text>
</comment>
<sequence length="192" mass="19856">MLPHSAGTWPRSSFTLTSSLVTRAIEPHSAGSVPLSALRDTFRKSSCLNVLHSAGSVALSPLPPTCSVRISVRLLHAAGSGPVSALPCSSTSRSRVRRPQLAGSVPDRLLPSPPARMRVSSTLAPSTLSLSPGSASGAVGRSACRSSVTVLYSHVTYVHVQKSVPVHASASVDPGVTKLCRNASVFVRSATP</sequence>
<organism evidence="2 3">
    <name type="scientific">Novymonas esmeraldas</name>
    <dbReference type="NCBI Taxonomy" id="1808958"/>
    <lineage>
        <taxon>Eukaryota</taxon>
        <taxon>Discoba</taxon>
        <taxon>Euglenozoa</taxon>
        <taxon>Kinetoplastea</taxon>
        <taxon>Metakinetoplastina</taxon>
        <taxon>Trypanosomatida</taxon>
        <taxon>Trypanosomatidae</taxon>
        <taxon>Novymonas</taxon>
    </lineage>
</organism>
<gene>
    <name evidence="2" type="ORF">NESM_000891200</name>
</gene>
<keyword evidence="3" id="KW-1185">Reference proteome</keyword>
<name>A0AAW0EXW2_9TRYP</name>
<feature type="compositionally biased region" description="Low complexity" evidence="1">
    <location>
        <begin position="119"/>
        <end position="136"/>
    </location>
</feature>
<dbReference type="EMBL" id="JAECZO010000240">
    <property type="protein sequence ID" value="KAK7199210.1"/>
    <property type="molecule type" value="Genomic_DNA"/>
</dbReference>
<evidence type="ECO:0000313" key="2">
    <source>
        <dbReference type="EMBL" id="KAK7199210.1"/>
    </source>
</evidence>
<dbReference type="AlphaFoldDB" id="A0AAW0EXW2"/>
<feature type="region of interest" description="Disordered" evidence="1">
    <location>
        <begin position="80"/>
        <end position="136"/>
    </location>
</feature>
<dbReference type="Proteomes" id="UP001430356">
    <property type="component" value="Unassembled WGS sequence"/>
</dbReference>
<protein>
    <submittedName>
        <fullName evidence="2">Uncharacterized protein</fullName>
    </submittedName>
</protein>